<gene>
    <name evidence="2" type="ORF">HLB44_05155</name>
</gene>
<dbReference type="Proteomes" id="UP000737171">
    <property type="component" value="Unassembled WGS sequence"/>
</dbReference>
<dbReference type="SUPFAM" id="SSF55811">
    <property type="entry name" value="Nudix"/>
    <property type="match status" value="1"/>
</dbReference>
<reference evidence="2 3" key="1">
    <citation type="submission" date="2020-05" db="EMBL/GenBank/DDBJ databases">
        <title>Aquincola sp. isolate from soil.</title>
        <authorList>
            <person name="Han J."/>
            <person name="Kim D.-U."/>
        </authorList>
    </citation>
    <scope>NUCLEOTIDE SEQUENCE [LARGE SCALE GENOMIC DNA]</scope>
    <source>
        <strain evidence="2 3">S2</strain>
    </source>
</reference>
<organism evidence="2 3">
    <name type="scientific">Pseudaquabacterium terrae</name>
    <dbReference type="NCBI Taxonomy" id="2732868"/>
    <lineage>
        <taxon>Bacteria</taxon>
        <taxon>Pseudomonadati</taxon>
        <taxon>Pseudomonadota</taxon>
        <taxon>Betaproteobacteria</taxon>
        <taxon>Burkholderiales</taxon>
        <taxon>Sphaerotilaceae</taxon>
        <taxon>Pseudaquabacterium</taxon>
    </lineage>
</organism>
<dbReference type="EMBL" id="JABRWJ010000002">
    <property type="protein sequence ID" value="NRF66367.1"/>
    <property type="molecule type" value="Genomic_DNA"/>
</dbReference>
<dbReference type="Gene3D" id="3.90.79.10">
    <property type="entry name" value="Nucleoside Triphosphate Pyrophosphohydrolase"/>
    <property type="match status" value="1"/>
</dbReference>
<dbReference type="InterPro" id="IPR031804">
    <property type="entry name" value="DUF4743"/>
</dbReference>
<sequence length="293" mass="31658">MRTPRWHALPLARACNGSTRVRLFIVDGGEALEAGSVARTHLAALARWTGALRIDPESVTLTVPADERNAFFAEANRWLHHAGLLIGWRSETYPVTALGDGRRLASIERTAARFWGTLTFGAHCNGYVADNDGRPQAMWIARRALDKPTDPGLLDNLIGGGVPEGQSPLETVLREGWEEAGLTPREMLDLEPGHVLQLARDIPEGFQREHLSVFDLALPAATTPVNQDGEVAELTLMPIAEALALAATDAMTVDAGLVTLDFALRHRLLPAETHAALEAALAPLRIGPTMLSD</sequence>
<dbReference type="Pfam" id="PF15916">
    <property type="entry name" value="DUF4743"/>
    <property type="match status" value="1"/>
</dbReference>
<evidence type="ECO:0000313" key="3">
    <source>
        <dbReference type="Proteomes" id="UP000737171"/>
    </source>
</evidence>
<evidence type="ECO:0000313" key="2">
    <source>
        <dbReference type="EMBL" id="NRF66367.1"/>
    </source>
</evidence>
<dbReference type="RefSeq" id="WP_173121370.1">
    <property type="nucleotide sequence ID" value="NZ_JABRWJ010000002.1"/>
</dbReference>
<keyword evidence="3" id="KW-1185">Reference proteome</keyword>
<dbReference type="InterPro" id="IPR000086">
    <property type="entry name" value="NUDIX_hydrolase_dom"/>
</dbReference>
<protein>
    <submittedName>
        <fullName evidence="2">DUF4743 domain-containing protein</fullName>
    </submittedName>
</protein>
<dbReference type="InterPro" id="IPR015797">
    <property type="entry name" value="NUDIX_hydrolase-like_dom_sf"/>
</dbReference>
<evidence type="ECO:0000259" key="1">
    <source>
        <dbReference type="PROSITE" id="PS51462"/>
    </source>
</evidence>
<accession>A0ABX2EC65</accession>
<comment type="caution">
    <text evidence="2">The sequence shown here is derived from an EMBL/GenBank/DDBJ whole genome shotgun (WGS) entry which is preliminary data.</text>
</comment>
<dbReference type="PROSITE" id="PS51462">
    <property type="entry name" value="NUDIX"/>
    <property type="match status" value="1"/>
</dbReference>
<name>A0ABX2EC65_9BURK</name>
<feature type="domain" description="Nudix hydrolase" evidence="1">
    <location>
        <begin position="119"/>
        <end position="259"/>
    </location>
</feature>
<proteinExistence type="predicted"/>
<dbReference type="Pfam" id="PF00293">
    <property type="entry name" value="NUDIX"/>
    <property type="match status" value="1"/>
</dbReference>
<dbReference type="CDD" id="cd03676">
    <property type="entry name" value="NUDIX_Tnr3_like"/>
    <property type="match status" value="1"/>
</dbReference>